<dbReference type="Proteomes" id="UP001152795">
    <property type="component" value="Unassembled WGS sequence"/>
</dbReference>
<comment type="caution">
    <text evidence="1">The sequence shown here is derived from an EMBL/GenBank/DDBJ whole genome shotgun (WGS) entry which is preliminary data.</text>
</comment>
<keyword evidence="2" id="KW-1185">Reference proteome</keyword>
<dbReference type="EMBL" id="CACRXK020017536">
    <property type="protein sequence ID" value="CAB4031328.1"/>
    <property type="molecule type" value="Genomic_DNA"/>
</dbReference>
<dbReference type="Gene3D" id="6.10.250.3110">
    <property type="match status" value="1"/>
</dbReference>
<sequence length="376" mass="44521">MNSQSFNKEFESAKEDLDSRLASKHIRTLNCLQEKSLENDKLRHRVSALEGYKMKADYYAALEQQVNSLQDELSKCDHLHSLGRNVEEKINEVKEEYRTMFYEYQQVMEKKYSREVKKYKDEREQLAQAWEQEKAKMREIEEELKTSNKNLQKKLEAQDVMEKDMNNLVEELDRTVASFEEIKSKNEELQESENSLKDLCKDFEEENISLQEELDDSSYRKKKLKKDMNKMIMKITKYIKQIKELEQVKNSASRIEFENGWLKHLHEKSTAELKSLKMKHKDALNELQVITQERNFLRSELSSVQHEMSKLKKELEGSKCSFGEFLELKKQVEVLEDENKSLVKKSKTYKIKMLKPAECSSADSQKQLVPINVKSR</sequence>
<protein>
    <submittedName>
        <fullName evidence="1">Uncharacterized protein</fullName>
    </submittedName>
</protein>
<evidence type="ECO:0000313" key="2">
    <source>
        <dbReference type="Proteomes" id="UP001152795"/>
    </source>
</evidence>
<accession>A0A6S7JK52</accession>
<proteinExistence type="predicted"/>
<reference evidence="1" key="1">
    <citation type="submission" date="2020-04" db="EMBL/GenBank/DDBJ databases">
        <authorList>
            <person name="Alioto T."/>
            <person name="Alioto T."/>
            <person name="Gomez Garrido J."/>
        </authorList>
    </citation>
    <scope>NUCLEOTIDE SEQUENCE</scope>
    <source>
        <strain evidence="1">A484AB</strain>
    </source>
</reference>
<dbReference type="AlphaFoldDB" id="A0A6S7JK52"/>
<evidence type="ECO:0000313" key="1">
    <source>
        <dbReference type="EMBL" id="CAB4031328.1"/>
    </source>
</evidence>
<dbReference type="OrthoDB" id="10058798at2759"/>
<gene>
    <name evidence="1" type="ORF">PACLA_8A082933</name>
</gene>
<name>A0A6S7JK52_PARCT</name>
<organism evidence="1 2">
    <name type="scientific">Paramuricea clavata</name>
    <name type="common">Red gorgonian</name>
    <name type="synonym">Violescent sea-whip</name>
    <dbReference type="NCBI Taxonomy" id="317549"/>
    <lineage>
        <taxon>Eukaryota</taxon>
        <taxon>Metazoa</taxon>
        <taxon>Cnidaria</taxon>
        <taxon>Anthozoa</taxon>
        <taxon>Octocorallia</taxon>
        <taxon>Malacalcyonacea</taxon>
        <taxon>Plexauridae</taxon>
        <taxon>Paramuricea</taxon>
    </lineage>
</organism>